<keyword evidence="3" id="KW-1003">Cell membrane</keyword>
<dbReference type="SUPFAM" id="SSF56784">
    <property type="entry name" value="HAD-like"/>
    <property type="match status" value="1"/>
</dbReference>
<dbReference type="Pfam" id="PF00122">
    <property type="entry name" value="E1-E2_ATPase"/>
    <property type="match status" value="1"/>
</dbReference>
<protein>
    <submittedName>
        <fullName evidence="12">Lead, cadmium, zinc and mercury transporting ATPase</fullName>
    </submittedName>
</protein>
<dbReference type="InterPro" id="IPR023299">
    <property type="entry name" value="ATPase_P-typ_cyto_dom_N"/>
</dbReference>
<dbReference type="InterPro" id="IPR006068">
    <property type="entry name" value="ATPase_P-typ_cation-transptr_C"/>
</dbReference>
<dbReference type="FunFam" id="3.40.50.1000:FF:000083">
    <property type="entry name" value="Sodium/potassium-transporting ATPase subunit alpha"/>
    <property type="match status" value="1"/>
</dbReference>
<dbReference type="Pfam" id="PF08282">
    <property type="entry name" value="Hydrolase_3"/>
    <property type="match status" value="1"/>
</dbReference>
<dbReference type="SUPFAM" id="SSF81665">
    <property type="entry name" value="Calcium ATPase, transmembrane domain M"/>
    <property type="match status" value="1"/>
</dbReference>
<keyword evidence="8 10" id="KW-1133">Transmembrane helix</keyword>
<feature type="transmembrane region" description="Helical" evidence="10">
    <location>
        <begin position="742"/>
        <end position="769"/>
    </location>
</feature>
<dbReference type="RefSeq" id="WP_124704149.1">
    <property type="nucleotide sequence ID" value="NZ_BGOW01000009.1"/>
</dbReference>
<dbReference type="InterPro" id="IPR044492">
    <property type="entry name" value="P_typ_ATPase_HD_dom"/>
</dbReference>
<feature type="transmembrane region" description="Helical" evidence="10">
    <location>
        <begin position="58"/>
        <end position="76"/>
    </location>
</feature>
<dbReference type="Pfam" id="PF00689">
    <property type="entry name" value="Cation_ATPase_C"/>
    <property type="match status" value="1"/>
</dbReference>
<dbReference type="SMART" id="SM00831">
    <property type="entry name" value="Cation_ATPase_N"/>
    <property type="match status" value="1"/>
</dbReference>
<dbReference type="InterPro" id="IPR004014">
    <property type="entry name" value="ATPase_P-typ_cation-transptr_N"/>
</dbReference>
<dbReference type="Pfam" id="PF13246">
    <property type="entry name" value="Cation_ATPase"/>
    <property type="match status" value="1"/>
</dbReference>
<evidence type="ECO:0000313" key="13">
    <source>
        <dbReference type="Proteomes" id="UP000286806"/>
    </source>
</evidence>
<feature type="transmembrane region" description="Helical" evidence="10">
    <location>
        <begin position="275"/>
        <end position="299"/>
    </location>
</feature>
<dbReference type="SFLD" id="SFLDF00027">
    <property type="entry name" value="p-type_atpase"/>
    <property type="match status" value="1"/>
</dbReference>
<dbReference type="GO" id="GO:0015662">
    <property type="term" value="F:P-type ion transporter activity"/>
    <property type="evidence" value="ECO:0007669"/>
    <property type="project" value="UniProtKB-ARBA"/>
</dbReference>
<dbReference type="InterPro" id="IPR001757">
    <property type="entry name" value="P_typ_ATPase"/>
</dbReference>
<comment type="similarity">
    <text evidence="2">Belongs to the cation transport ATPase (P-type) (TC 3.A.3) family. Type IIA subfamily.</text>
</comment>
<evidence type="ECO:0000256" key="3">
    <source>
        <dbReference type="ARBA" id="ARBA00022475"/>
    </source>
</evidence>
<dbReference type="SFLD" id="SFLDG00002">
    <property type="entry name" value="C1.7:_P-type_atpase_like"/>
    <property type="match status" value="1"/>
</dbReference>
<dbReference type="SFLD" id="SFLDS00003">
    <property type="entry name" value="Haloacid_Dehalogenase"/>
    <property type="match status" value="1"/>
</dbReference>
<dbReference type="GO" id="GO:0005886">
    <property type="term" value="C:plasma membrane"/>
    <property type="evidence" value="ECO:0007669"/>
    <property type="project" value="UniProtKB-SubCell"/>
</dbReference>
<dbReference type="NCBIfam" id="TIGR01494">
    <property type="entry name" value="ATPase_P-type"/>
    <property type="match status" value="2"/>
</dbReference>
<feature type="transmembrane region" description="Helical" evidence="10">
    <location>
        <begin position="789"/>
        <end position="808"/>
    </location>
</feature>
<dbReference type="AlphaFoldDB" id="A0A401JCE2"/>
<dbReference type="InterPro" id="IPR023214">
    <property type="entry name" value="HAD_sf"/>
</dbReference>
<feature type="transmembrane region" description="Helical" evidence="10">
    <location>
        <begin position="82"/>
        <end position="102"/>
    </location>
</feature>
<proteinExistence type="inferred from homology"/>
<dbReference type="PRINTS" id="PR00119">
    <property type="entry name" value="CATATPASE"/>
</dbReference>
<dbReference type="GO" id="GO:0005524">
    <property type="term" value="F:ATP binding"/>
    <property type="evidence" value="ECO:0007669"/>
    <property type="project" value="UniProtKB-KW"/>
</dbReference>
<gene>
    <name evidence="12" type="ORF">SFMTTN_1128</name>
</gene>
<feature type="transmembrane region" description="Helical" evidence="10">
    <location>
        <begin position="828"/>
        <end position="846"/>
    </location>
</feature>
<dbReference type="Pfam" id="PF00690">
    <property type="entry name" value="Cation_ATPase_N"/>
    <property type="match status" value="1"/>
</dbReference>
<dbReference type="InterPro" id="IPR023298">
    <property type="entry name" value="ATPase_P-typ_TM_dom_sf"/>
</dbReference>
<dbReference type="Gene3D" id="3.40.1110.10">
    <property type="entry name" value="Calcium-transporting ATPase, cytoplasmic domain N"/>
    <property type="match status" value="1"/>
</dbReference>
<dbReference type="InterPro" id="IPR050510">
    <property type="entry name" value="Cation_transp_ATPase_P-type"/>
</dbReference>
<organism evidence="12 13">
    <name type="scientific">Sulfuriferula multivorans</name>
    <dbReference type="NCBI Taxonomy" id="1559896"/>
    <lineage>
        <taxon>Bacteria</taxon>
        <taxon>Pseudomonadati</taxon>
        <taxon>Pseudomonadota</taxon>
        <taxon>Betaproteobacteria</taxon>
        <taxon>Nitrosomonadales</taxon>
        <taxon>Sulfuricellaceae</taxon>
        <taxon>Sulfuriferula</taxon>
    </lineage>
</organism>
<dbReference type="PANTHER" id="PTHR43294:SF21">
    <property type="entry name" value="CATION TRANSPORTING ATPASE"/>
    <property type="match status" value="1"/>
</dbReference>
<sequence length="889" mass="96315">MKIHHLEAQAALASLNTAADGLSAAEVARRFAEFGPNRVEKVAGVPLPLRFLREFTHLFAVILWVAAGLAFVAELADPGKGMATLGFAILGVILVNGLFSFWQEYRAERALAALEKLLPPKARVMRAGRVEEIVAAELVPGDIVLLGEGDDIPADCRLIEAFGVRVNTATITGESVSQGRDAQPSQVDEVLHSRNVLLAGTSMVAGEARAVVFATGDHTEFGKIARLTQTARAPMSPLQREIARLSRLVALLATGLGVVFFFIGQALGLGFWENALFAIGIIVANVPEGLLPTVTLSLAMATQRMARRNALVRHLPAVETLGAASVILTDKTGTLTTNHMQVKSLFLGGEYATPQAFAASTELRRDYRRLLETALLCHDLKATGADAWLGDPMEIALVRMAQAAVPDFQALPRVDELPFDTDRKRLSILQRMQDGLVLYTKGAPETVLPLCSQVVMGGVLRPFTPELLALFQRAQEDMAEQGLRVLAFAHQAVAAGYQRENLERDMVLTALVGLADPPRPEAAGAVQKCFGAGIRVIMVTGDHPRTALAIGREVGLIRTDQAVVVNGEQLARMSNIQLQLALDAPEILFARVGADQKLRIVTALKRKRHIVAVTGDGVNDAPALKHADIGIAMGLSGTDVAKEAADIILLDDNFASIVAAVEEGRAVFDNIRKFLTYILTSNIPELVPYLAFVLLRIPLPLTIIQILAVDLGTDMLPALGLGAEKPDPGVMKRPPRPRRERLITWQLLARAYLFLGVLEAATAMAAFFFVLKGSGWHYGEMLDHADPRYLAATTATLSAIIVAQVVNVFLCRSPRDSLLTTGLRGNRLILVGIAAEILLILAIDYTPLGNHLFGTAPIGWEVWLFMLPFAAGMLVLEEARKWMLRRWMR</sequence>
<dbReference type="Gene3D" id="3.40.50.1000">
    <property type="entry name" value="HAD superfamily/HAD-like"/>
    <property type="match status" value="1"/>
</dbReference>
<accession>A0A401JCE2</accession>
<evidence type="ECO:0000256" key="2">
    <source>
        <dbReference type="ARBA" id="ARBA00005675"/>
    </source>
</evidence>
<comment type="subcellular location">
    <subcellularLocation>
        <location evidence="1">Cell membrane</location>
        <topology evidence="1">Multi-pass membrane protein</topology>
    </subcellularLocation>
</comment>
<dbReference type="EMBL" id="BGOW01000009">
    <property type="protein sequence ID" value="GBL45321.1"/>
    <property type="molecule type" value="Genomic_DNA"/>
</dbReference>
<dbReference type="InterPro" id="IPR008250">
    <property type="entry name" value="ATPase_P-typ_transduc_dom_A_sf"/>
</dbReference>
<dbReference type="PANTHER" id="PTHR43294">
    <property type="entry name" value="SODIUM/POTASSIUM-TRANSPORTING ATPASE SUBUNIT ALPHA"/>
    <property type="match status" value="1"/>
</dbReference>
<feature type="domain" description="Cation-transporting P-type ATPase N-terminal" evidence="11">
    <location>
        <begin position="2"/>
        <end position="75"/>
    </location>
</feature>
<evidence type="ECO:0000313" key="12">
    <source>
        <dbReference type="EMBL" id="GBL45321.1"/>
    </source>
</evidence>
<keyword evidence="7" id="KW-1278">Translocase</keyword>
<name>A0A401JCE2_9PROT</name>
<keyword evidence="5" id="KW-0547">Nucleotide-binding</keyword>
<dbReference type="PRINTS" id="PR00120">
    <property type="entry name" value="HATPASE"/>
</dbReference>
<evidence type="ECO:0000259" key="11">
    <source>
        <dbReference type="SMART" id="SM00831"/>
    </source>
</evidence>
<feature type="transmembrane region" description="Helical" evidence="10">
    <location>
        <begin position="858"/>
        <end position="876"/>
    </location>
</feature>
<dbReference type="Gene3D" id="1.20.1110.10">
    <property type="entry name" value="Calcium-transporting ATPase, transmembrane domain"/>
    <property type="match status" value="1"/>
</dbReference>
<dbReference type="InterPro" id="IPR059000">
    <property type="entry name" value="ATPase_P-type_domA"/>
</dbReference>
<keyword evidence="6" id="KW-0067">ATP-binding</keyword>
<evidence type="ECO:0000256" key="6">
    <source>
        <dbReference type="ARBA" id="ARBA00022840"/>
    </source>
</evidence>
<evidence type="ECO:0000256" key="8">
    <source>
        <dbReference type="ARBA" id="ARBA00022989"/>
    </source>
</evidence>
<dbReference type="InterPro" id="IPR036412">
    <property type="entry name" value="HAD-like_sf"/>
</dbReference>
<evidence type="ECO:0000256" key="5">
    <source>
        <dbReference type="ARBA" id="ARBA00022741"/>
    </source>
</evidence>
<dbReference type="InterPro" id="IPR018303">
    <property type="entry name" value="ATPase_P-typ_P_site"/>
</dbReference>
<dbReference type="SUPFAM" id="SSF81660">
    <property type="entry name" value="Metal cation-transporting ATPase, ATP-binding domain N"/>
    <property type="match status" value="1"/>
</dbReference>
<reference evidence="12 13" key="1">
    <citation type="journal article" date="2019" name="Front. Microbiol.">
        <title>Genomes of Neutrophilic Sulfur-Oxidizing Chemolithoautotrophs Representing 9 Proteobacterial Species From 8 Genera.</title>
        <authorList>
            <person name="Watanabe T."/>
            <person name="Kojima H."/>
            <person name="Umezawa K."/>
            <person name="Hori C."/>
            <person name="Takasuka T.E."/>
            <person name="Kato Y."/>
            <person name="Fukui M."/>
        </authorList>
    </citation>
    <scope>NUCLEOTIDE SEQUENCE [LARGE SCALE GENOMIC DNA]</scope>
    <source>
        <strain evidence="12 13">TTN</strain>
    </source>
</reference>
<evidence type="ECO:0000256" key="4">
    <source>
        <dbReference type="ARBA" id="ARBA00022692"/>
    </source>
</evidence>
<dbReference type="OrthoDB" id="8552577at2"/>
<keyword evidence="4 10" id="KW-0812">Transmembrane</keyword>
<evidence type="ECO:0000256" key="7">
    <source>
        <dbReference type="ARBA" id="ARBA00022967"/>
    </source>
</evidence>
<keyword evidence="13" id="KW-1185">Reference proteome</keyword>
<dbReference type="GO" id="GO:0016887">
    <property type="term" value="F:ATP hydrolysis activity"/>
    <property type="evidence" value="ECO:0007669"/>
    <property type="project" value="InterPro"/>
</dbReference>
<dbReference type="Gene3D" id="2.70.150.10">
    <property type="entry name" value="Calcium-transporting ATPase, cytoplasmic transduction domain A"/>
    <property type="match status" value="1"/>
</dbReference>
<evidence type="ECO:0000256" key="10">
    <source>
        <dbReference type="SAM" id="Phobius"/>
    </source>
</evidence>
<evidence type="ECO:0000256" key="1">
    <source>
        <dbReference type="ARBA" id="ARBA00004651"/>
    </source>
</evidence>
<feature type="transmembrane region" description="Helical" evidence="10">
    <location>
        <begin position="248"/>
        <end position="269"/>
    </location>
</feature>
<dbReference type="Proteomes" id="UP000286806">
    <property type="component" value="Unassembled WGS sequence"/>
</dbReference>
<comment type="caution">
    <text evidence="12">The sequence shown here is derived from an EMBL/GenBank/DDBJ whole genome shotgun (WGS) entry which is preliminary data.</text>
</comment>
<dbReference type="PROSITE" id="PS00154">
    <property type="entry name" value="ATPASE_E1_E2"/>
    <property type="match status" value="1"/>
</dbReference>
<dbReference type="SUPFAM" id="SSF81653">
    <property type="entry name" value="Calcium ATPase, transduction domain A"/>
    <property type="match status" value="1"/>
</dbReference>
<evidence type="ECO:0000256" key="9">
    <source>
        <dbReference type="ARBA" id="ARBA00023136"/>
    </source>
</evidence>
<keyword evidence="9 10" id="KW-0472">Membrane</keyword>